<sequence>MISSPSWLVALKPHSCRRSAVITCDTLLNCDDPTDLEMTALEVCCIRIRASTRYRSLRGKSSRGIQRRIKDERHLPYHAAQSRPATLGHDAHSQLSLPQPSGVCHVGTVLSVDSR</sequence>
<name>A0A2I0AMB5_9ASPA</name>
<organism evidence="1 2">
    <name type="scientific">Apostasia shenzhenica</name>
    <dbReference type="NCBI Taxonomy" id="1088818"/>
    <lineage>
        <taxon>Eukaryota</taxon>
        <taxon>Viridiplantae</taxon>
        <taxon>Streptophyta</taxon>
        <taxon>Embryophyta</taxon>
        <taxon>Tracheophyta</taxon>
        <taxon>Spermatophyta</taxon>
        <taxon>Magnoliopsida</taxon>
        <taxon>Liliopsida</taxon>
        <taxon>Asparagales</taxon>
        <taxon>Orchidaceae</taxon>
        <taxon>Apostasioideae</taxon>
        <taxon>Apostasia</taxon>
    </lineage>
</organism>
<dbReference type="Proteomes" id="UP000236161">
    <property type="component" value="Unassembled WGS sequence"/>
</dbReference>
<gene>
    <name evidence="1" type="ORF">AXF42_Ash012830</name>
</gene>
<dbReference type="AlphaFoldDB" id="A0A2I0AMB5"/>
<evidence type="ECO:0000313" key="1">
    <source>
        <dbReference type="EMBL" id="PKA56700.1"/>
    </source>
</evidence>
<reference evidence="1 2" key="1">
    <citation type="journal article" date="2017" name="Nature">
        <title>The Apostasia genome and the evolution of orchids.</title>
        <authorList>
            <person name="Zhang G.Q."/>
            <person name="Liu K.W."/>
            <person name="Li Z."/>
            <person name="Lohaus R."/>
            <person name="Hsiao Y.Y."/>
            <person name="Niu S.C."/>
            <person name="Wang J.Y."/>
            <person name="Lin Y.C."/>
            <person name="Xu Q."/>
            <person name="Chen L.J."/>
            <person name="Yoshida K."/>
            <person name="Fujiwara S."/>
            <person name="Wang Z.W."/>
            <person name="Zhang Y.Q."/>
            <person name="Mitsuda N."/>
            <person name="Wang M."/>
            <person name="Liu G.H."/>
            <person name="Pecoraro L."/>
            <person name="Huang H.X."/>
            <person name="Xiao X.J."/>
            <person name="Lin M."/>
            <person name="Wu X.Y."/>
            <person name="Wu W.L."/>
            <person name="Chen Y.Y."/>
            <person name="Chang S.B."/>
            <person name="Sakamoto S."/>
            <person name="Ohme-Takagi M."/>
            <person name="Yagi M."/>
            <person name="Zeng S.J."/>
            <person name="Shen C.Y."/>
            <person name="Yeh C.M."/>
            <person name="Luo Y.B."/>
            <person name="Tsai W.C."/>
            <person name="Van de Peer Y."/>
            <person name="Liu Z.J."/>
        </authorList>
    </citation>
    <scope>NUCLEOTIDE SEQUENCE [LARGE SCALE GENOMIC DNA]</scope>
    <source>
        <strain evidence="2">cv. Shenzhen</strain>
        <tissue evidence="1">Stem</tissue>
    </source>
</reference>
<proteinExistence type="predicted"/>
<accession>A0A2I0AMB5</accession>
<dbReference type="EMBL" id="KZ451970">
    <property type="protein sequence ID" value="PKA56700.1"/>
    <property type="molecule type" value="Genomic_DNA"/>
</dbReference>
<protein>
    <submittedName>
        <fullName evidence="1">Uncharacterized protein</fullName>
    </submittedName>
</protein>
<keyword evidence="2" id="KW-1185">Reference proteome</keyword>
<evidence type="ECO:0000313" key="2">
    <source>
        <dbReference type="Proteomes" id="UP000236161"/>
    </source>
</evidence>